<dbReference type="PANTHER" id="PTHR38831">
    <property type="entry name" value="TYPE II SECRETION SYSTEM PROTEIN K"/>
    <property type="match status" value="1"/>
</dbReference>
<dbReference type="PIRSF" id="PIRSF002786">
    <property type="entry name" value="XcpX"/>
    <property type="match status" value="1"/>
</dbReference>
<gene>
    <name evidence="13" type="primary">gspK</name>
    <name evidence="13" type="ORF">JQK92_31765</name>
</gene>
<dbReference type="RefSeq" id="WP_174925818.1">
    <property type="nucleotide sequence ID" value="NZ_CABVLY010000005.1"/>
</dbReference>
<keyword evidence="4 10" id="KW-1003">Cell membrane</keyword>
<evidence type="ECO:0000259" key="12">
    <source>
        <dbReference type="Pfam" id="PF21687"/>
    </source>
</evidence>
<keyword evidence="5 10" id="KW-0997">Cell inner membrane</keyword>
<keyword evidence="7" id="KW-0653">Protein transport</keyword>
<evidence type="ECO:0000256" key="8">
    <source>
        <dbReference type="ARBA" id="ARBA00022989"/>
    </source>
</evidence>
<evidence type="ECO:0000256" key="2">
    <source>
        <dbReference type="ARBA" id="ARBA00007246"/>
    </source>
</evidence>
<proteinExistence type="inferred from homology"/>
<keyword evidence="8" id="KW-1133">Transmembrane helix</keyword>
<evidence type="ECO:0000256" key="10">
    <source>
        <dbReference type="PIRNR" id="PIRNR002786"/>
    </source>
</evidence>
<feature type="domain" description="T2SS protein K first SAM-like" evidence="12">
    <location>
        <begin position="126"/>
        <end position="220"/>
    </location>
</feature>
<dbReference type="EMBL" id="JAFCIQ010000035">
    <property type="protein sequence ID" value="MBM2770985.1"/>
    <property type="molecule type" value="Genomic_DNA"/>
</dbReference>
<evidence type="ECO:0000256" key="5">
    <source>
        <dbReference type="ARBA" id="ARBA00022519"/>
    </source>
</evidence>
<evidence type="ECO:0000313" key="14">
    <source>
        <dbReference type="Proteomes" id="UP000755577"/>
    </source>
</evidence>
<evidence type="ECO:0000259" key="11">
    <source>
        <dbReference type="Pfam" id="PF03934"/>
    </source>
</evidence>
<dbReference type="PANTHER" id="PTHR38831:SF1">
    <property type="entry name" value="TYPE II SECRETION SYSTEM PROTEIN K-RELATED"/>
    <property type="match status" value="1"/>
</dbReference>
<dbReference type="NCBIfam" id="NF037980">
    <property type="entry name" value="T2SS_GspK"/>
    <property type="match status" value="1"/>
</dbReference>
<protein>
    <recommendedName>
        <fullName evidence="10">Type II secretion system protein K</fullName>
    </recommendedName>
</protein>
<dbReference type="InterPro" id="IPR005628">
    <property type="entry name" value="GspK"/>
</dbReference>
<dbReference type="Proteomes" id="UP000755577">
    <property type="component" value="Unassembled WGS sequence"/>
</dbReference>
<dbReference type="SUPFAM" id="SSF54523">
    <property type="entry name" value="Pili subunits"/>
    <property type="match status" value="1"/>
</dbReference>
<comment type="caution">
    <text evidence="13">The sequence shown here is derived from an EMBL/GenBank/DDBJ whole genome shotgun (WGS) entry which is preliminary data.</text>
</comment>
<evidence type="ECO:0000256" key="6">
    <source>
        <dbReference type="ARBA" id="ARBA00022692"/>
    </source>
</evidence>
<dbReference type="Pfam" id="PF03934">
    <property type="entry name" value="T2SSK"/>
    <property type="match status" value="1"/>
</dbReference>
<organism evidence="13 14">
    <name type="scientific">Burkholderia anthina</name>
    <dbReference type="NCBI Taxonomy" id="179879"/>
    <lineage>
        <taxon>Bacteria</taxon>
        <taxon>Pseudomonadati</taxon>
        <taxon>Pseudomonadota</taxon>
        <taxon>Betaproteobacteria</taxon>
        <taxon>Burkholderiales</taxon>
        <taxon>Burkholderiaceae</taxon>
        <taxon>Burkholderia</taxon>
        <taxon>Burkholderia cepacia complex</taxon>
    </lineage>
</organism>
<evidence type="ECO:0000256" key="9">
    <source>
        <dbReference type="ARBA" id="ARBA00023136"/>
    </source>
</evidence>
<evidence type="ECO:0000256" key="1">
    <source>
        <dbReference type="ARBA" id="ARBA00004533"/>
    </source>
</evidence>
<dbReference type="GeneID" id="56499790"/>
<comment type="similarity">
    <text evidence="2 10">Belongs to the GSP K family.</text>
</comment>
<sequence length="331" mass="35648">MHRHGSGWTARARRERGIAIVTVLLVVALAATLAASVLWRQQIATRDVENQRLATQTMWVERAAVEWARATLRAQAATSNVTFVGQTWSAPIADMQLSDLLPPEAAAVNAELSRAWISGSVEDAQARFNLMNLVSRIAPGKPYQANGEGVRAYRRLLGELSLAPALAQQTADYMLNSLRDANGPGGWPLQLVSVDDLARIPGYDAHAIDALAPFVTVLPDLTVVNANTAAEPVLMAAIPTLSQSQAKRLVDRRATAYFVSTGDIAEYLLPAQGGSPTLPDGSAVGVSSGYFIVHCRVHSARINARVDTLIARYGSGNFAWTSVIWVRRLTS</sequence>
<feature type="domain" description="T2SS protein K second SAM-like" evidence="11">
    <location>
        <begin position="224"/>
        <end position="271"/>
    </location>
</feature>
<name>A0ABS2BDR9_9BURK</name>
<accession>A0ABS2BDR9</accession>
<evidence type="ECO:0000256" key="3">
    <source>
        <dbReference type="ARBA" id="ARBA00022448"/>
    </source>
</evidence>
<dbReference type="InterPro" id="IPR049179">
    <property type="entry name" value="T2SSK_SAM-like_2nd"/>
</dbReference>
<keyword evidence="3 10" id="KW-0813">Transport</keyword>
<evidence type="ECO:0000313" key="13">
    <source>
        <dbReference type="EMBL" id="MBM2770985.1"/>
    </source>
</evidence>
<keyword evidence="14" id="KW-1185">Reference proteome</keyword>
<comment type="subcellular location">
    <subcellularLocation>
        <location evidence="1 10">Cell inner membrane</location>
    </subcellularLocation>
</comment>
<dbReference type="Gene3D" id="3.30.1300.30">
    <property type="entry name" value="GSPII I/J protein-like"/>
    <property type="match status" value="2"/>
</dbReference>
<evidence type="ECO:0000256" key="4">
    <source>
        <dbReference type="ARBA" id="ARBA00022475"/>
    </source>
</evidence>
<dbReference type="Gene3D" id="1.10.40.60">
    <property type="entry name" value="EpsJ-like"/>
    <property type="match status" value="3"/>
</dbReference>
<reference evidence="13 14" key="1">
    <citation type="submission" date="2021-02" db="EMBL/GenBank/DDBJ databases">
        <title>Draft genome of the type strains Burkholderia anthina DSM16086.</title>
        <authorList>
            <person name="Hertel R."/>
            <person name="Meissner J."/>
            <person name="Poehlein A."/>
            <person name="Daniel R."/>
            <person name="Commichau F.M."/>
        </authorList>
    </citation>
    <scope>NUCLEOTIDE SEQUENCE [LARGE SCALE GENOMIC DNA]</scope>
    <source>
        <strain evidence="13 14">DSM 16086</strain>
    </source>
</reference>
<dbReference type="Pfam" id="PF21687">
    <property type="entry name" value="T2SSK_1st"/>
    <property type="match status" value="1"/>
</dbReference>
<keyword evidence="6" id="KW-0812">Transmembrane</keyword>
<dbReference type="InterPro" id="IPR038072">
    <property type="entry name" value="GspK_central_sf"/>
</dbReference>
<dbReference type="InterPro" id="IPR045584">
    <property type="entry name" value="Pilin-like"/>
</dbReference>
<keyword evidence="9 10" id="KW-0472">Membrane</keyword>
<dbReference type="SUPFAM" id="SSF158544">
    <property type="entry name" value="GspK insert domain-like"/>
    <property type="match status" value="1"/>
</dbReference>
<dbReference type="InterPro" id="IPR049031">
    <property type="entry name" value="T2SSK_SAM-like_1st"/>
</dbReference>
<evidence type="ECO:0000256" key="7">
    <source>
        <dbReference type="ARBA" id="ARBA00022927"/>
    </source>
</evidence>